<sequence length="252" mass="28057">MLPECYFKTVAPDRFRGVTASETASMILYVAKIIAGENPCQRGWGRDVFGLMDTIEFLQEALADTQSRLWEDMQGACVTRELFREERDELNERVAAFAQFLREHLLPPRSKWTNGTIPLLWKRNTNFFLCAKQGERGKGGSDGKGGGEEVLEERQGWERNAGQEDVEQAVVQLEEEERELERKLRTFRDKKKQSSTSSASSSSCSSSSAASKRGLRLKGRKGGGLIRPSSQSGSSSGPRSAAASSYVLRTYT</sequence>
<evidence type="ECO:0000313" key="2">
    <source>
        <dbReference type="EMBL" id="CEM11768.1"/>
    </source>
</evidence>
<feature type="region of interest" description="Disordered" evidence="1">
    <location>
        <begin position="184"/>
        <end position="252"/>
    </location>
</feature>
<organism evidence="2">
    <name type="scientific">Chromera velia CCMP2878</name>
    <dbReference type="NCBI Taxonomy" id="1169474"/>
    <lineage>
        <taxon>Eukaryota</taxon>
        <taxon>Sar</taxon>
        <taxon>Alveolata</taxon>
        <taxon>Colpodellida</taxon>
        <taxon>Chromeraceae</taxon>
        <taxon>Chromera</taxon>
    </lineage>
</organism>
<evidence type="ECO:0000256" key="1">
    <source>
        <dbReference type="SAM" id="MobiDB-lite"/>
    </source>
</evidence>
<proteinExistence type="predicted"/>
<protein>
    <submittedName>
        <fullName evidence="2">Uncharacterized protein</fullName>
    </submittedName>
</protein>
<dbReference type="EMBL" id="CDMZ01000321">
    <property type="protein sequence ID" value="CEM11768.1"/>
    <property type="molecule type" value="Genomic_DNA"/>
</dbReference>
<dbReference type="VEuPathDB" id="CryptoDB:Cvel_16651"/>
<accession>A0A0G4FEY9</accession>
<feature type="compositionally biased region" description="Low complexity" evidence="1">
    <location>
        <begin position="194"/>
        <end position="212"/>
    </location>
</feature>
<feature type="compositionally biased region" description="Low complexity" evidence="1">
    <location>
        <begin position="227"/>
        <end position="245"/>
    </location>
</feature>
<name>A0A0G4FEY9_9ALVE</name>
<gene>
    <name evidence="2" type="ORF">Cvel_16651</name>
</gene>
<dbReference type="AlphaFoldDB" id="A0A0G4FEY9"/>
<reference evidence="2" key="1">
    <citation type="submission" date="2014-11" db="EMBL/GenBank/DDBJ databases">
        <authorList>
            <person name="Otto D Thomas"/>
            <person name="Naeem Raeece"/>
        </authorList>
    </citation>
    <scope>NUCLEOTIDE SEQUENCE</scope>
</reference>